<evidence type="ECO:0000313" key="2">
    <source>
        <dbReference type="RefSeq" id="XP_058982213.1"/>
    </source>
</evidence>
<dbReference type="CDD" id="cd23992">
    <property type="entry name" value="PBP_GOBP"/>
    <property type="match status" value="1"/>
</dbReference>
<dbReference type="Pfam" id="PF01395">
    <property type="entry name" value="PBP_GOBP"/>
    <property type="match status" value="1"/>
</dbReference>
<dbReference type="Gene3D" id="1.10.238.20">
    <property type="entry name" value="Pheromone/general odorant binding protein domain"/>
    <property type="match status" value="1"/>
</dbReference>
<dbReference type="InterPro" id="IPR036728">
    <property type="entry name" value="PBP_GOBP_sf"/>
</dbReference>
<reference evidence="2" key="1">
    <citation type="submission" date="2025-08" db="UniProtKB">
        <authorList>
            <consortium name="RefSeq"/>
        </authorList>
    </citation>
    <scope>IDENTIFICATION</scope>
    <source>
        <strain evidence="2">Aabys</strain>
        <tissue evidence="2">Whole body</tissue>
    </source>
</reference>
<protein>
    <submittedName>
        <fullName evidence="2">General odorant-binding protein 57c-like</fullName>
    </submittedName>
</protein>
<keyword evidence="1" id="KW-1185">Reference proteome</keyword>
<dbReference type="GeneID" id="101900507"/>
<dbReference type="RefSeq" id="XP_058982213.1">
    <property type="nucleotide sequence ID" value="XM_059126230.1"/>
</dbReference>
<evidence type="ECO:0000313" key="1">
    <source>
        <dbReference type="Proteomes" id="UP001652621"/>
    </source>
</evidence>
<dbReference type="Proteomes" id="UP001652621">
    <property type="component" value="Unplaced"/>
</dbReference>
<dbReference type="SUPFAM" id="SSF47565">
    <property type="entry name" value="Insect pheromone/odorant-binding proteins"/>
    <property type="match status" value="1"/>
</dbReference>
<proteinExistence type="predicted"/>
<accession>A0ABM3V8U6</accession>
<sequence>MMKLYSAHFNQIKSVGKAHGNFNTTASTTIPTTTTMYRQCTVLVLALLIFVGKISTEDTSKHTACLEENQMSEDELYNILDEIKAGATEIDRRFKCYTFCMMQSWEHLDENGILDMSTLKHHSNMTESEVEPLEKCTEEYRGSDDKCEYGYCVIAALGNMD</sequence>
<organism evidence="1 2">
    <name type="scientific">Musca domestica</name>
    <name type="common">House fly</name>
    <dbReference type="NCBI Taxonomy" id="7370"/>
    <lineage>
        <taxon>Eukaryota</taxon>
        <taxon>Metazoa</taxon>
        <taxon>Ecdysozoa</taxon>
        <taxon>Arthropoda</taxon>
        <taxon>Hexapoda</taxon>
        <taxon>Insecta</taxon>
        <taxon>Pterygota</taxon>
        <taxon>Neoptera</taxon>
        <taxon>Endopterygota</taxon>
        <taxon>Diptera</taxon>
        <taxon>Brachycera</taxon>
        <taxon>Muscomorpha</taxon>
        <taxon>Muscoidea</taxon>
        <taxon>Muscidae</taxon>
        <taxon>Musca</taxon>
    </lineage>
</organism>
<gene>
    <name evidence="2" type="primary">LOC101900507</name>
</gene>
<name>A0ABM3V8U6_MUSDO</name>
<dbReference type="InterPro" id="IPR006170">
    <property type="entry name" value="PBP/GOBP"/>
</dbReference>